<evidence type="ECO:0000313" key="1">
    <source>
        <dbReference type="EMBL" id="KAK9922307.1"/>
    </source>
</evidence>
<name>A0AAW1WG39_RUBAR</name>
<proteinExistence type="predicted"/>
<sequence>MSMMMRGSVGLKGAAAAKGHRRWGSPAVSLLKGMGTGLLGVGDGLRWWLRGIVVWQSEGTVMVNCRRDGRVCWFCDWRLGEVRVVICELKQRHDGYGLERQRRVCLAVKVHGGKMDLRW</sequence>
<organism evidence="1 2">
    <name type="scientific">Rubus argutus</name>
    <name type="common">Southern blackberry</name>
    <dbReference type="NCBI Taxonomy" id="59490"/>
    <lineage>
        <taxon>Eukaryota</taxon>
        <taxon>Viridiplantae</taxon>
        <taxon>Streptophyta</taxon>
        <taxon>Embryophyta</taxon>
        <taxon>Tracheophyta</taxon>
        <taxon>Spermatophyta</taxon>
        <taxon>Magnoliopsida</taxon>
        <taxon>eudicotyledons</taxon>
        <taxon>Gunneridae</taxon>
        <taxon>Pentapetalae</taxon>
        <taxon>rosids</taxon>
        <taxon>fabids</taxon>
        <taxon>Rosales</taxon>
        <taxon>Rosaceae</taxon>
        <taxon>Rosoideae</taxon>
        <taxon>Rosoideae incertae sedis</taxon>
        <taxon>Rubus</taxon>
    </lineage>
</organism>
<dbReference type="Proteomes" id="UP001457282">
    <property type="component" value="Unassembled WGS sequence"/>
</dbReference>
<comment type="caution">
    <text evidence="1">The sequence shown here is derived from an EMBL/GenBank/DDBJ whole genome shotgun (WGS) entry which is preliminary data.</text>
</comment>
<protein>
    <submittedName>
        <fullName evidence="1">Uncharacterized protein</fullName>
    </submittedName>
</protein>
<accession>A0AAW1WG39</accession>
<dbReference type="AlphaFoldDB" id="A0AAW1WG39"/>
<dbReference type="EMBL" id="JBEDUW010000006">
    <property type="protein sequence ID" value="KAK9922307.1"/>
    <property type="molecule type" value="Genomic_DNA"/>
</dbReference>
<keyword evidence="2" id="KW-1185">Reference proteome</keyword>
<evidence type="ECO:0000313" key="2">
    <source>
        <dbReference type="Proteomes" id="UP001457282"/>
    </source>
</evidence>
<reference evidence="1 2" key="1">
    <citation type="journal article" date="2023" name="G3 (Bethesda)">
        <title>A chromosome-length genome assembly and annotation of blackberry (Rubus argutus, cv. 'Hillquist').</title>
        <authorList>
            <person name="Bruna T."/>
            <person name="Aryal R."/>
            <person name="Dudchenko O."/>
            <person name="Sargent D.J."/>
            <person name="Mead D."/>
            <person name="Buti M."/>
            <person name="Cavallini A."/>
            <person name="Hytonen T."/>
            <person name="Andres J."/>
            <person name="Pham M."/>
            <person name="Weisz D."/>
            <person name="Mascagni F."/>
            <person name="Usai G."/>
            <person name="Natali L."/>
            <person name="Bassil N."/>
            <person name="Fernandez G.E."/>
            <person name="Lomsadze A."/>
            <person name="Armour M."/>
            <person name="Olukolu B."/>
            <person name="Poorten T."/>
            <person name="Britton C."/>
            <person name="Davik J."/>
            <person name="Ashrafi H."/>
            <person name="Aiden E.L."/>
            <person name="Borodovsky M."/>
            <person name="Worthington M."/>
        </authorList>
    </citation>
    <scope>NUCLEOTIDE SEQUENCE [LARGE SCALE GENOMIC DNA]</scope>
    <source>
        <strain evidence="1">PI 553951</strain>
    </source>
</reference>
<gene>
    <name evidence="1" type="ORF">M0R45_030777</name>
</gene>